<evidence type="ECO:0008006" key="3">
    <source>
        <dbReference type="Google" id="ProtNLM"/>
    </source>
</evidence>
<organism evidence="1 2">
    <name type="scientific">Cryptolaemus montrouzieri</name>
    <dbReference type="NCBI Taxonomy" id="559131"/>
    <lineage>
        <taxon>Eukaryota</taxon>
        <taxon>Metazoa</taxon>
        <taxon>Ecdysozoa</taxon>
        <taxon>Arthropoda</taxon>
        <taxon>Hexapoda</taxon>
        <taxon>Insecta</taxon>
        <taxon>Pterygota</taxon>
        <taxon>Neoptera</taxon>
        <taxon>Endopterygota</taxon>
        <taxon>Coleoptera</taxon>
        <taxon>Polyphaga</taxon>
        <taxon>Cucujiformia</taxon>
        <taxon>Coccinelloidea</taxon>
        <taxon>Coccinellidae</taxon>
        <taxon>Scymninae</taxon>
        <taxon>Scymnini</taxon>
        <taxon>Cryptolaemus</taxon>
    </lineage>
</organism>
<evidence type="ECO:0000313" key="2">
    <source>
        <dbReference type="Proteomes" id="UP001516400"/>
    </source>
</evidence>
<name>A0ABD2NK71_9CUCU</name>
<dbReference type="AlphaFoldDB" id="A0ABD2NK71"/>
<reference evidence="1 2" key="1">
    <citation type="journal article" date="2021" name="BMC Biol.">
        <title>Horizontally acquired antibacterial genes associated with adaptive radiation of ladybird beetles.</title>
        <authorList>
            <person name="Li H.S."/>
            <person name="Tang X.F."/>
            <person name="Huang Y.H."/>
            <person name="Xu Z.Y."/>
            <person name="Chen M.L."/>
            <person name="Du X.Y."/>
            <person name="Qiu B.Y."/>
            <person name="Chen P.T."/>
            <person name="Zhang W."/>
            <person name="Slipinski A."/>
            <person name="Escalona H.E."/>
            <person name="Waterhouse R.M."/>
            <person name="Zwick A."/>
            <person name="Pang H."/>
        </authorList>
    </citation>
    <scope>NUCLEOTIDE SEQUENCE [LARGE SCALE GENOMIC DNA]</scope>
    <source>
        <strain evidence="1">SYSU2018</strain>
    </source>
</reference>
<keyword evidence="2" id="KW-1185">Reference proteome</keyword>
<gene>
    <name evidence="1" type="ORF">HHI36_016511</name>
</gene>
<sequence length="101" mass="11917">MDRTGPSQKTETKKCSRCDKEDDLEHVSYVCPRWAEERRALKERVKTIPETTYIIADMIEDESKWTTIFDRVVKIMRGERGGRQTNAIGRRRQITNSEERV</sequence>
<dbReference type="Proteomes" id="UP001516400">
    <property type="component" value="Unassembled WGS sequence"/>
</dbReference>
<dbReference type="EMBL" id="JABFTP020000124">
    <property type="protein sequence ID" value="KAL3278994.1"/>
    <property type="molecule type" value="Genomic_DNA"/>
</dbReference>
<evidence type="ECO:0000313" key="1">
    <source>
        <dbReference type="EMBL" id="KAL3278994.1"/>
    </source>
</evidence>
<comment type="caution">
    <text evidence="1">The sequence shown here is derived from an EMBL/GenBank/DDBJ whole genome shotgun (WGS) entry which is preliminary data.</text>
</comment>
<accession>A0ABD2NK71</accession>
<protein>
    <recommendedName>
        <fullName evidence="3">Reverse transcriptase</fullName>
    </recommendedName>
</protein>
<proteinExistence type="predicted"/>